<evidence type="ECO:0000256" key="4">
    <source>
        <dbReference type="ARBA" id="ARBA00022592"/>
    </source>
</evidence>
<comment type="function">
    <text evidence="8">Sodium-phosphate symporter.</text>
</comment>
<keyword evidence="6 8" id="KW-1133">Transmembrane helix</keyword>
<dbReference type="EMBL" id="CANUEZ050000214">
    <property type="protein sequence ID" value="CAM0512469.1"/>
    <property type="molecule type" value="Genomic_DNA"/>
</dbReference>
<keyword evidence="5 8" id="KW-0812">Transmembrane</keyword>
<gene>
    <name evidence="10" type="ORF">FHB240107_LOCUS8607</name>
</gene>
<dbReference type="PANTHER" id="PTHR11101">
    <property type="entry name" value="PHOSPHATE TRANSPORTER"/>
    <property type="match status" value="1"/>
</dbReference>
<reference evidence="10 11" key="1">
    <citation type="submission" date="2024-08" db="EMBL/GenBank/DDBJ databases">
        <authorList>
            <person name="Paterson S."/>
        </authorList>
    </citation>
    <scope>NUCLEOTIDE SEQUENCE [LARGE SCALE GENOMIC DNA]</scope>
</reference>
<evidence type="ECO:0000256" key="6">
    <source>
        <dbReference type="ARBA" id="ARBA00022989"/>
    </source>
</evidence>
<keyword evidence="11" id="KW-1185">Reference proteome</keyword>
<feature type="transmembrane region" description="Helical" evidence="8">
    <location>
        <begin position="661"/>
        <end position="680"/>
    </location>
</feature>
<sequence length="777" mass="82372">MIVVGFLVAFVLAFGLGANDVANTFGSSVGSGVLTLKQACILATICEMSGAVLLGAKVSNTLRKGIVDIQLFSGLENGAATLMAGQVAALGGSCIWLLVATFLRLPVSGTHSIVGATVGFSLVIFGVKAIQWMGLVRIVASWFISPVLSGLISVGIFYIIHFLVLTKEESYEPGLRVLPGFYGAVVFVNAFSIVYGAPPMSCEAPAVSGHVTARPAKPVAFGLAPLCLSVSQSVIEQMCVHCAQCSVGMRATVHVRHASGTFPSNVTTPVTITTHTFHTHPHYHHSSNQADMYDHASTSNTVDSSTAMCSVESTPLSIEGAFLGQTEKSVLLSPSLSMCLPNHHLRTGAHTHTSNPGFKFEHIPLWGIFILSAGLGCITVILVKLLMIPYLREKFLANESTSPKWSMRLGNEISKTTARLTACCRRNTVNRHAKAKIDNGDSVKSAQAEYGANRKRIPSELAMISENPLDEGTEMQPVFSRPPLSDGSETVNNSFVCGGGDHVPGNSTSSVTAGRMKIQRIKHSAANMPGRTRTTESARVFEITPTSVDAKAPGEHGNGIASISAFSVQMPNVDFADGTMSVTKRTVLAQPSLPPIGEEPEARDQIKDRPSEARVFSLLQVMTAVFGSFAHGGNDVSNAIGPLIGLWIVGVTHEVDSKMPIPVWLLVYGGVGISIGLCLWGRRVIQTLGEDLARITPSSGVCIEIGSALTVLLASKVGLPVSTTHCQVGSVVGVGRARSRDNVNWSIFRNIIIAWVVTVPAAAGVSALLMYCFTFLV</sequence>
<evidence type="ECO:0000256" key="9">
    <source>
        <dbReference type="SAM" id="SignalP"/>
    </source>
</evidence>
<evidence type="ECO:0000313" key="11">
    <source>
        <dbReference type="Proteomes" id="UP001189180"/>
    </source>
</evidence>
<dbReference type="GO" id="GO:0006817">
    <property type="term" value="P:phosphate ion transport"/>
    <property type="evidence" value="ECO:0007669"/>
    <property type="project" value="UniProtKB-KW"/>
</dbReference>
<evidence type="ECO:0000256" key="3">
    <source>
        <dbReference type="ARBA" id="ARBA00022448"/>
    </source>
</evidence>
<keyword evidence="7 8" id="KW-0472">Membrane</keyword>
<dbReference type="InterPro" id="IPR001204">
    <property type="entry name" value="Phos_transporter"/>
</dbReference>
<evidence type="ECO:0000313" key="10">
    <source>
        <dbReference type="EMBL" id="CAM0512469.1"/>
    </source>
</evidence>
<protein>
    <recommendedName>
        <fullName evidence="8">Phosphate transporter</fullName>
    </recommendedName>
</protein>
<feature type="transmembrane region" description="Helical" evidence="8">
    <location>
        <begin position="177"/>
        <end position="197"/>
    </location>
</feature>
<name>A0ABC9HIN9_FASHE</name>
<comment type="caution">
    <text evidence="10">The sequence shown here is derived from an EMBL/GenBank/DDBJ whole genome shotgun (WGS) entry which is preliminary data.</text>
</comment>
<dbReference type="AlphaFoldDB" id="A0ABC9HIN9"/>
<evidence type="ECO:0000256" key="7">
    <source>
        <dbReference type="ARBA" id="ARBA00023136"/>
    </source>
</evidence>
<feature type="transmembrane region" description="Helical" evidence="8">
    <location>
        <begin position="363"/>
        <end position="386"/>
    </location>
</feature>
<feature type="transmembrane region" description="Helical" evidence="8">
    <location>
        <begin position="692"/>
        <end position="714"/>
    </location>
</feature>
<evidence type="ECO:0000256" key="8">
    <source>
        <dbReference type="RuleBase" id="RU363058"/>
    </source>
</evidence>
<dbReference type="GO" id="GO:0016020">
    <property type="term" value="C:membrane"/>
    <property type="evidence" value="ECO:0007669"/>
    <property type="project" value="UniProtKB-SubCell"/>
</dbReference>
<dbReference type="PANTHER" id="PTHR11101:SF80">
    <property type="entry name" value="PHOSPHATE TRANSPORTER"/>
    <property type="match status" value="1"/>
</dbReference>
<feature type="transmembrane region" description="Helical" evidence="8">
    <location>
        <begin position="83"/>
        <end position="105"/>
    </location>
</feature>
<feature type="transmembrane region" description="Helical" evidence="8">
    <location>
        <begin position="752"/>
        <end position="776"/>
    </location>
</feature>
<organism evidence="10 11">
    <name type="scientific">Fasciola hepatica</name>
    <name type="common">Liver fluke</name>
    <dbReference type="NCBI Taxonomy" id="6192"/>
    <lineage>
        <taxon>Eukaryota</taxon>
        <taxon>Metazoa</taxon>
        <taxon>Spiralia</taxon>
        <taxon>Lophotrochozoa</taxon>
        <taxon>Platyhelminthes</taxon>
        <taxon>Trematoda</taxon>
        <taxon>Digenea</taxon>
        <taxon>Plagiorchiida</taxon>
        <taxon>Echinostomata</taxon>
        <taxon>Echinostomatoidea</taxon>
        <taxon>Fasciolidae</taxon>
        <taxon>Fasciola</taxon>
    </lineage>
</organism>
<comment type="similarity">
    <text evidence="2 8">Belongs to the inorganic phosphate transporter (PiT) (TC 2.A.20) family.</text>
</comment>
<evidence type="ECO:0000256" key="1">
    <source>
        <dbReference type="ARBA" id="ARBA00004141"/>
    </source>
</evidence>
<comment type="subcellular location">
    <subcellularLocation>
        <location evidence="1 8">Membrane</location>
        <topology evidence="1 8">Multi-pass membrane protein</topology>
    </subcellularLocation>
</comment>
<feature type="signal peptide" evidence="9">
    <location>
        <begin position="1"/>
        <end position="17"/>
    </location>
</feature>
<keyword evidence="3 8" id="KW-0813">Transport</keyword>
<dbReference type="Pfam" id="PF01384">
    <property type="entry name" value="PHO4"/>
    <property type="match status" value="1"/>
</dbReference>
<dbReference type="Proteomes" id="UP001189180">
    <property type="component" value="Unassembled WGS sequence"/>
</dbReference>
<evidence type="ECO:0000256" key="2">
    <source>
        <dbReference type="ARBA" id="ARBA00009916"/>
    </source>
</evidence>
<keyword evidence="4 8" id="KW-0592">Phosphate transport</keyword>
<accession>A0ABC9HIN9</accession>
<keyword evidence="9" id="KW-0732">Signal</keyword>
<evidence type="ECO:0000256" key="5">
    <source>
        <dbReference type="ARBA" id="ARBA00022692"/>
    </source>
</evidence>
<feature type="transmembrane region" description="Helical" evidence="8">
    <location>
        <begin position="139"/>
        <end position="165"/>
    </location>
</feature>
<proteinExistence type="inferred from homology"/>
<feature type="chain" id="PRO_5044850578" description="Phosphate transporter" evidence="9">
    <location>
        <begin position="18"/>
        <end position="777"/>
    </location>
</feature>
<feature type="transmembrane region" description="Helical" evidence="8">
    <location>
        <begin position="112"/>
        <end position="133"/>
    </location>
</feature>